<dbReference type="Gene3D" id="3.30.50.10">
    <property type="entry name" value="Erythroid Transcription Factor GATA-1, subunit A"/>
    <property type="match status" value="1"/>
</dbReference>
<evidence type="ECO:0000313" key="4">
    <source>
        <dbReference type="EMBL" id="KAK6993032.1"/>
    </source>
</evidence>
<gene>
    <name evidence="4" type="ORF">R3P38DRAFT_113895</name>
    <name evidence="5" type="ORF">R3P38DRAFT_894380</name>
</gene>
<name>A0AAV9ZVL3_9AGAR</name>
<protein>
    <recommendedName>
        <fullName evidence="3">GATA-type domain-containing protein</fullName>
    </recommendedName>
</protein>
<evidence type="ECO:0000259" key="3">
    <source>
        <dbReference type="PROSITE" id="PS50114"/>
    </source>
</evidence>
<dbReference type="GO" id="GO:0043565">
    <property type="term" value="F:sequence-specific DNA binding"/>
    <property type="evidence" value="ECO:0007669"/>
    <property type="project" value="InterPro"/>
</dbReference>
<organism evidence="4 6">
    <name type="scientific">Favolaschia claudopus</name>
    <dbReference type="NCBI Taxonomy" id="2862362"/>
    <lineage>
        <taxon>Eukaryota</taxon>
        <taxon>Fungi</taxon>
        <taxon>Dikarya</taxon>
        <taxon>Basidiomycota</taxon>
        <taxon>Agaricomycotina</taxon>
        <taxon>Agaricomycetes</taxon>
        <taxon>Agaricomycetidae</taxon>
        <taxon>Agaricales</taxon>
        <taxon>Marasmiineae</taxon>
        <taxon>Mycenaceae</taxon>
        <taxon>Favolaschia</taxon>
    </lineage>
</organism>
<dbReference type="Pfam" id="PF00320">
    <property type="entry name" value="GATA"/>
    <property type="match status" value="1"/>
</dbReference>
<evidence type="ECO:0000256" key="2">
    <source>
        <dbReference type="SAM" id="MobiDB-lite"/>
    </source>
</evidence>
<feature type="domain" description="GATA-type" evidence="3">
    <location>
        <begin position="226"/>
        <end position="258"/>
    </location>
</feature>
<feature type="compositionally biased region" description="Low complexity" evidence="2">
    <location>
        <begin position="150"/>
        <end position="160"/>
    </location>
</feature>
<sequence length="268" mass="29486">MSSDPLTFKSPLSFLNPSGSFDNGIDVASLVAENAQSSIPDFSLDDCPEFSSANYHYNLDPDYARESSQKVPSWDKVSLSGNPCSLFDEFFRSEHGVSDMSLAAPTLDAPFISSNEWGSPSHNPQVSSTPLMGDGVVKGDGVNAHHRVDSSSNSSTSVGSFKLPNNPPIDRLTSDPIDNHHKQFCERLMHMMNQESINPGVVLNFMRRKDTAARAGLSSRRHRTIHRDARVCSECGVQKTKQWRYHPTTALVLCNPCGQRANRARMSA</sequence>
<evidence type="ECO:0000313" key="6">
    <source>
        <dbReference type="Proteomes" id="UP001362999"/>
    </source>
</evidence>
<reference evidence="4 6" key="1">
    <citation type="journal article" date="2024" name="J Genomics">
        <title>Draft genome sequencing and assembly of Favolaschia claudopus CIRM-BRFM 2984 isolated from oak limbs.</title>
        <authorList>
            <person name="Navarro D."/>
            <person name="Drula E."/>
            <person name="Chaduli D."/>
            <person name="Cazenave R."/>
            <person name="Ahrendt S."/>
            <person name="Wang J."/>
            <person name="Lipzen A."/>
            <person name="Daum C."/>
            <person name="Barry K."/>
            <person name="Grigoriev I.V."/>
            <person name="Favel A."/>
            <person name="Rosso M.N."/>
            <person name="Martin F."/>
        </authorList>
    </citation>
    <scope>NUCLEOTIDE SEQUENCE [LARGE SCALE GENOMIC DNA]</scope>
    <source>
        <strain evidence="4 6">CIRM-BRFM 2984</strain>
    </source>
</reference>
<proteinExistence type="predicted"/>
<keyword evidence="1" id="KW-0862">Zinc</keyword>
<dbReference type="InterPro" id="IPR013088">
    <property type="entry name" value="Znf_NHR/GATA"/>
</dbReference>
<keyword evidence="1" id="KW-0863">Zinc-finger</keyword>
<dbReference type="GO" id="GO:0006355">
    <property type="term" value="P:regulation of DNA-templated transcription"/>
    <property type="evidence" value="ECO:0007669"/>
    <property type="project" value="InterPro"/>
</dbReference>
<dbReference type="Proteomes" id="UP001362999">
    <property type="component" value="Unassembled WGS sequence"/>
</dbReference>
<dbReference type="AlphaFoldDB" id="A0AAV9ZVL3"/>
<keyword evidence="1" id="KW-0479">Metal-binding</keyword>
<evidence type="ECO:0000256" key="1">
    <source>
        <dbReference type="PROSITE-ProRule" id="PRU00094"/>
    </source>
</evidence>
<dbReference type="EMBL" id="JAWWNJ010000026">
    <property type="protein sequence ID" value="KAK7030104.1"/>
    <property type="molecule type" value="Genomic_DNA"/>
</dbReference>
<feature type="region of interest" description="Disordered" evidence="2">
    <location>
        <begin position="147"/>
        <end position="177"/>
    </location>
</feature>
<dbReference type="EMBL" id="JAWWNJ010000104">
    <property type="protein sequence ID" value="KAK6993032.1"/>
    <property type="molecule type" value="Genomic_DNA"/>
</dbReference>
<keyword evidence="6" id="KW-1185">Reference proteome</keyword>
<dbReference type="SMART" id="SM00401">
    <property type="entry name" value="ZnF_GATA"/>
    <property type="match status" value="1"/>
</dbReference>
<dbReference type="PROSITE" id="PS50114">
    <property type="entry name" value="GATA_ZN_FINGER_2"/>
    <property type="match status" value="1"/>
</dbReference>
<accession>A0AAV9ZVL3</accession>
<comment type="caution">
    <text evidence="4">The sequence shown here is derived from an EMBL/GenBank/DDBJ whole genome shotgun (WGS) entry which is preliminary data.</text>
</comment>
<evidence type="ECO:0000313" key="5">
    <source>
        <dbReference type="EMBL" id="KAK7030104.1"/>
    </source>
</evidence>
<dbReference type="GO" id="GO:0008270">
    <property type="term" value="F:zinc ion binding"/>
    <property type="evidence" value="ECO:0007669"/>
    <property type="project" value="UniProtKB-KW"/>
</dbReference>
<dbReference type="InterPro" id="IPR000679">
    <property type="entry name" value="Znf_GATA"/>
</dbReference>
<dbReference type="SUPFAM" id="SSF57716">
    <property type="entry name" value="Glucocorticoid receptor-like (DNA-binding domain)"/>
    <property type="match status" value="1"/>
</dbReference>